<dbReference type="EMBL" id="JBANRG010000029">
    <property type="protein sequence ID" value="KAK7452128.1"/>
    <property type="molecule type" value="Genomic_DNA"/>
</dbReference>
<reference evidence="14 15" key="1">
    <citation type="submission" date="2024-01" db="EMBL/GenBank/DDBJ databases">
        <title>A draft genome for the cacao thread blight pathogen Marasmiellus scandens.</title>
        <authorList>
            <person name="Baruah I.K."/>
            <person name="Leung J."/>
            <person name="Bukari Y."/>
            <person name="Amoako-Attah I."/>
            <person name="Meinhardt L.W."/>
            <person name="Bailey B.A."/>
            <person name="Cohen S.P."/>
        </authorList>
    </citation>
    <scope>NUCLEOTIDE SEQUENCE [LARGE SCALE GENOMIC DNA]</scope>
    <source>
        <strain evidence="14 15">GH-19</strain>
    </source>
</reference>
<evidence type="ECO:0000256" key="9">
    <source>
        <dbReference type="ARBA" id="ARBA00023002"/>
    </source>
</evidence>
<evidence type="ECO:0000256" key="12">
    <source>
        <dbReference type="ARBA" id="ARBA00023136"/>
    </source>
</evidence>
<dbReference type="PRINTS" id="PR00463">
    <property type="entry name" value="EP450I"/>
</dbReference>
<comment type="caution">
    <text evidence="14">The sequence shown here is derived from an EMBL/GenBank/DDBJ whole genome shotgun (WGS) entry which is preliminary data.</text>
</comment>
<evidence type="ECO:0000256" key="7">
    <source>
        <dbReference type="ARBA" id="ARBA00022723"/>
    </source>
</evidence>
<evidence type="ECO:0008006" key="16">
    <source>
        <dbReference type="Google" id="ProtNLM"/>
    </source>
</evidence>
<keyword evidence="15" id="KW-1185">Reference proteome</keyword>
<evidence type="ECO:0000256" key="2">
    <source>
        <dbReference type="ARBA" id="ARBA00004370"/>
    </source>
</evidence>
<keyword evidence="9 13" id="KW-0560">Oxidoreductase</keyword>
<keyword evidence="8" id="KW-1133">Transmembrane helix</keyword>
<comment type="pathway">
    <text evidence="3">Secondary metabolite biosynthesis; terpenoid biosynthesis.</text>
</comment>
<proteinExistence type="inferred from homology"/>
<accession>A0ABR1J6C8</accession>
<evidence type="ECO:0000256" key="10">
    <source>
        <dbReference type="ARBA" id="ARBA00023004"/>
    </source>
</evidence>
<dbReference type="Proteomes" id="UP001498398">
    <property type="component" value="Unassembled WGS sequence"/>
</dbReference>
<evidence type="ECO:0000256" key="13">
    <source>
        <dbReference type="RuleBase" id="RU000461"/>
    </source>
</evidence>
<dbReference type="Gene3D" id="1.10.630.10">
    <property type="entry name" value="Cytochrome P450"/>
    <property type="match status" value="1"/>
</dbReference>
<organism evidence="14 15">
    <name type="scientific">Marasmiellus scandens</name>
    <dbReference type="NCBI Taxonomy" id="2682957"/>
    <lineage>
        <taxon>Eukaryota</taxon>
        <taxon>Fungi</taxon>
        <taxon>Dikarya</taxon>
        <taxon>Basidiomycota</taxon>
        <taxon>Agaricomycotina</taxon>
        <taxon>Agaricomycetes</taxon>
        <taxon>Agaricomycetidae</taxon>
        <taxon>Agaricales</taxon>
        <taxon>Marasmiineae</taxon>
        <taxon>Omphalotaceae</taxon>
        <taxon>Marasmiellus</taxon>
    </lineage>
</organism>
<keyword evidence="7 13" id="KW-0479">Metal-binding</keyword>
<protein>
    <recommendedName>
        <fullName evidence="16">Cytochrome P450</fullName>
    </recommendedName>
</protein>
<dbReference type="InterPro" id="IPR001128">
    <property type="entry name" value="Cyt_P450"/>
</dbReference>
<dbReference type="PRINTS" id="PR00385">
    <property type="entry name" value="P450"/>
</dbReference>
<dbReference type="InterPro" id="IPR050121">
    <property type="entry name" value="Cytochrome_P450_monoxygenase"/>
</dbReference>
<evidence type="ECO:0000256" key="6">
    <source>
        <dbReference type="ARBA" id="ARBA00022692"/>
    </source>
</evidence>
<keyword evidence="12" id="KW-0472">Membrane</keyword>
<comment type="cofactor">
    <cofactor evidence="1">
        <name>heme</name>
        <dbReference type="ChEBI" id="CHEBI:30413"/>
    </cofactor>
</comment>
<evidence type="ECO:0000313" key="15">
    <source>
        <dbReference type="Proteomes" id="UP001498398"/>
    </source>
</evidence>
<gene>
    <name evidence="14" type="ORF">VKT23_012234</name>
</gene>
<keyword evidence="6" id="KW-0812">Transmembrane</keyword>
<keyword evidence="11 13" id="KW-0503">Monooxygenase</keyword>
<dbReference type="PANTHER" id="PTHR24305:SF166">
    <property type="entry name" value="CYTOCHROME P450 12A4, MITOCHONDRIAL-RELATED"/>
    <property type="match status" value="1"/>
</dbReference>
<evidence type="ECO:0000256" key="8">
    <source>
        <dbReference type="ARBA" id="ARBA00022989"/>
    </source>
</evidence>
<name>A0ABR1J6C8_9AGAR</name>
<dbReference type="InterPro" id="IPR036396">
    <property type="entry name" value="Cyt_P450_sf"/>
</dbReference>
<evidence type="ECO:0000256" key="5">
    <source>
        <dbReference type="ARBA" id="ARBA00022617"/>
    </source>
</evidence>
<evidence type="ECO:0000256" key="11">
    <source>
        <dbReference type="ARBA" id="ARBA00023033"/>
    </source>
</evidence>
<comment type="subcellular location">
    <subcellularLocation>
        <location evidence="2">Membrane</location>
    </subcellularLocation>
</comment>
<evidence type="ECO:0000256" key="3">
    <source>
        <dbReference type="ARBA" id="ARBA00004721"/>
    </source>
</evidence>
<dbReference type="PROSITE" id="PS00086">
    <property type="entry name" value="CYTOCHROME_P450"/>
    <property type="match status" value="1"/>
</dbReference>
<keyword evidence="5 13" id="KW-0349">Heme</keyword>
<dbReference type="PANTHER" id="PTHR24305">
    <property type="entry name" value="CYTOCHROME P450"/>
    <property type="match status" value="1"/>
</dbReference>
<comment type="similarity">
    <text evidence="4 13">Belongs to the cytochrome P450 family.</text>
</comment>
<dbReference type="InterPro" id="IPR017972">
    <property type="entry name" value="Cyt_P450_CS"/>
</dbReference>
<dbReference type="SUPFAM" id="SSF48264">
    <property type="entry name" value="Cytochrome P450"/>
    <property type="match status" value="1"/>
</dbReference>
<keyword evidence="10 13" id="KW-0408">Iron</keyword>
<dbReference type="Pfam" id="PF00067">
    <property type="entry name" value="p450"/>
    <property type="match status" value="1"/>
</dbReference>
<evidence type="ECO:0000313" key="14">
    <source>
        <dbReference type="EMBL" id="KAK7452128.1"/>
    </source>
</evidence>
<sequence>MVATEGDAWRRYRSVAKPAFNEANNTLVWQHATRVVSEWSEVLHGEMQGRKSVEVDLLKDCTELTLLIFSSAAFGKHNSWSDHSGDDSGHRIPFRVAVTNAVNNLVPKVLTPNWLFTLAEYLPLPKIIKETGDSFGFLRLHMLDIINAARDWVASGRDDNSLDAALLQNLVRANLAQMEQEETKELTKRRLTDEEVLSNAFMFLLAGHETSAHSMCFALCLMALYPEVQEKMYQETKRLWPDIKDVPNGDTVNAINYKNDMSRLEYTTAVFREALRLFPPVPRLASPVRTDATLTSHLFRTDSEGSIQTTPSQVNVPAGSIVVIDILGVHKNPIYWGKDAEEFNPERFIDTETYSWPRDAFIAFSAGTRSCIGERFAIVESVCALAHVARKFRVTVPEHLAGKPWAEQKRVLLAWSPMLTLIPHNARVCFTPRD</sequence>
<evidence type="ECO:0000256" key="1">
    <source>
        <dbReference type="ARBA" id="ARBA00001971"/>
    </source>
</evidence>
<evidence type="ECO:0000256" key="4">
    <source>
        <dbReference type="ARBA" id="ARBA00010617"/>
    </source>
</evidence>
<dbReference type="InterPro" id="IPR002401">
    <property type="entry name" value="Cyt_P450_E_grp-I"/>
</dbReference>